<dbReference type="EMBL" id="OU892282">
    <property type="protein sequence ID" value="CAG9770480.1"/>
    <property type="molecule type" value="Genomic_DNA"/>
</dbReference>
<dbReference type="InterPro" id="IPR001680">
    <property type="entry name" value="WD40_rpt"/>
</dbReference>
<keyword evidence="14" id="KW-1185">Reference proteome</keyword>
<proteinExistence type="inferred from homology"/>
<feature type="repeat" description="WD" evidence="9">
    <location>
        <begin position="67"/>
        <end position="108"/>
    </location>
</feature>
<dbReference type="SMART" id="SM00320">
    <property type="entry name" value="WD40"/>
    <property type="match status" value="8"/>
</dbReference>
<evidence type="ECO:0000313" key="13">
    <source>
        <dbReference type="EMBL" id="CAG9770480.1"/>
    </source>
</evidence>
<comment type="function">
    <text evidence="10">Required for replication-independent chromatin assembly and for the periodic repression of histone gene transcription during the cell cycle.</text>
</comment>
<evidence type="ECO:0000256" key="3">
    <source>
        <dbReference type="ARBA" id="ARBA00022574"/>
    </source>
</evidence>
<dbReference type="InterPro" id="IPR036322">
    <property type="entry name" value="WD40_repeat_dom_sf"/>
</dbReference>
<dbReference type="FunFam" id="2.130.10.10:FF:000075">
    <property type="entry name" value="Protein HIRA"/>
    <property type="match status" value="1"/>
</dbReference>
<dbReference type="GO" id="GO:0006351">
    <property type="term" value="P:DNA-templated transcription"/>
    <property type="evidence" value="ECO:0007669"/>
    <property type="project" value="InterPro"/>
</dbReference>
<comment type="similarity">
    <text evidence="2 10">Belongs to the WD repeat HIR1 family.</text>
</comment>
<evidence type="ECO:0000256" key="1">
    <source>
        <dbReference type="ARBA" id="ARBA00004123"/>
    </source>
</evidence>
<feature type="domain" description="Protein HIRA-like C-terminal" evidence="11">
    <location>
        <begin position="652"/>
        <end position="838"/>
    </location>
</feature>
<comment type="subcellular location">
    <subcellularLocation>
        <location evidence="1 10">Nucleus</location>
    </subcellularLocation>
</comment>
<evidence type="ECO:0000259" key="12">
    <source>
        <dbReference type="Pfam" id="PF24105"/>
    </source>
</evidence>
<sequence>MLIFKPGWVNHEDSKPIFSVDMHPNGNRFATGGQGGSGGRIVVWNVSPVINEIEEDDPKIPKMLCQMDNHLACVNIVRWSNNGHLLASGSDDKLVMIWRLTSEGSSSIFGSNKVNVETWKCIHTLNSHNGDVLDLAWAPHDGWLASGSVDNTVIIWNSHKFPEKVAVLKNHTGFVKGVTWDPVGKYLASQSDDKSLRIWRTSDWNQQEVVLDPFQDCSATTHVLRCSWSPDGQYLVSAHAMNGGGPTAQIIEREGWKQDKDFVGHRKAVTCVRFNSNIFKKQSPESPKKSTQFCCCAIGSRDRSISVWLTSLKRPLVVVKEVFDDSVLDVAWSSRGDFLLACSWDGSVACIMFQGNEIGAPLSVDEKNVLYERVYHKSLQSSWTLNASSSQIVEDPEILLALDEINQKTENIQVELPEIKEPPKAKDVCYESPKLKQSILIPVNKQVETRLASGKRRITPMLLTTVPNTSSLSNDCLISSDSTQFFSQSDTFSKSSPSKSLIIVEKRTEMQAKKNEVPPKEPSQPVINNFQKSDTVISKAPGNEISQLMCVEVPGDEPITKIINILEPLKLNAAPTVIKDAGLLQIQVSNNFHKIASNSSLSRIAVCQVTGKKEPLWETFLGAAIRTIASNRQFVIGCCEDLTINIYDIKTGARSLPPLLIEDLVSCLSLSQSGFLLVLTKTGLMYLWNLPKTKCVLSRTSVRSLLIGKSTVSGCSLTTSNQPILTLNDGRAYSYSLDLQTWVQLSNPLDPVSRSAVSMVKRVPSNLPLASLQRTMPQYRPTDSILPSGVTLSFLESQITATNVLNSAAEYRHWLFAQVNHLLDKGPECRLKQILDNLLGPMHGSVKKIRLDNDILGLSRRKLLLEILNIIRTKLPWQRLYKEYSEQLKDIGETL</sequence>
<evidence type="ECO:0000256" key="10">
    <source>
        <dbReference type="RuleBase" id="RU364014"/>
    </source>
</evidence>
<protein>
    <recommendedName>
        <fullName evidence="10">Protein HIRA</fullName>
    </recommendedName>
</protein>
<keyword evidence="7 10" id="KW-0804">Transcription</keyword>
<reference evidence="13" key="1">
    <citation type="submission" date="2022-01" db="EMBL/GenBank/DDBJ databases">
        <authorList>
            <person name="King R."/>
        </authorList>
    </citation>
    <scope>NUCLEOTIDE SEQUENCE</scope>
</reference>
<feature type="repeat" description="WD" evidence="9">
    <location>
        <begin position="168"/>
        <end position="199"/>
    </location>
</feature>
<name>A0A9N9MUX4_9CUCU</name>
<dbReference type="InterPro" id="IPR020472">
    <property type="entry name" value="WD40_PAC1"/>
</dbReference>
<dbReference type="SUPFAM" id="SSF50978">
    <property type="entry name" value="WD40 repeat-like"/>
    <property type="match status" value="2"/>
</dbReference>
<dbReference type="Proteomes" id="UP001152799">
    <property type="component" value="Chromosome 6"/>
</dbReference>
<keyword evidence="5 10" id="KW-0156">Chromatin regulator</keyword>
<evidence type="ECO:0000313" key="14">
    <source>
        <dbReference type="Proteomes" id="UP001152799"/>
    </source>
</evidence>
<evidence type="ECO:0000256" key="9">
    <source>
        <dbReference type="PROSITE-ProRule" id="PRU00221"/>
    </source>
</evidence>
<dbReference type="PANTHER" id="PTHR13831:SF0">
    <property type="entry name" value="PROTEIN HIRA"/>
    <property type="match status" value="1"/>
</dbReference>
<organism evidence="13 14">
    <name type="scientific">Ceutorhynchus assimilis</name>
    <name type="common">cabbage seed weevil</name>
    <dbReference type="NCBI Taxonomy" id="467358"/>
    <lineage>
        <taxon>Eukaryota</taxon>
        <taxon>Metazoa</taxon>
        <taxon>Ecdysozoa</taxon>
        <taxon>Arthropoda</taxon>
        <taxon>Hexapoda</taxon>
        <taxon>Insecta</taxon>
        <taxon>Pterygota</taxon>
        <taxon>Neoptera</taxon>
        <taxon>Endopterygota</taxon>
        <taxon>Coleoptera</taxon>
        <taxon>Polyphaga</taxon>
        <taxon>Cucujiformia</taxon>
        <taxon>Curculionidae</taxon>
        <taxon>Ceutorhynchinae</taxon>
        <taxon>Ceutorhynchus</taxon>
    </lineage>
</organism>
<evidence type="ECO:0000256" key="5">
    <source>
        <dbReference type="ARBA" id="ARBA00022853"/>
    </source>
</evidence>
<dbReference type="InterPro" id="IPR011494">
    <property type="entry name" value="HIRA-like_C"/>
</dbReference>
<dbReference type="GO" id="GO:0006338">
    <property type="term" value="P:chromatin remodeling"/>
    <property type="evidence" value="ECO:0007669"/>
    <property type="project" value="InterPro"/>
</dbReference>
<dbReference type="InterPro" id="IPR055410">
    <property type="entry name" value="Beta-prop_CAF1B_HIR1"/>
</dbReference>
<dbReference type="InterPro" id="IPR031120">
    <property type="entry name" value="HIR1-like"/>
</dbReference>
<dbReference type="GO" id="GO:0000417">
    <property type="term" value="C:HIR complex"/>
    <property type="evidence" value="ECO:0007669"/>
    <property type="project" value="TreeGrafter"/>
</dbReference>
<evidence type="ECO:0000259" key="11">
    <source>
        <dbReference type="Pfam" id="PF07569"/>
    </source>
</evidence>
<keyword evidence="10" id="KW-0678">Repressor</keyword>
<keyword evidence="6 10" id="KW-0805">Transcription regulation</keyword>
<evidence type="ECO:0000256" key="4">
    <source>
        <dbReference type="ARBA" id="ARBA00022737"/>
    </source>
</evidence>
<feature type="domain" description="CAF1B/HIR1 beta-propeller" evidence="12">
    <location>
        <begin position="13"/>
        <end position="358"/>
    </location>
</feature>
<dbReference type="GO" id="GO:0000785">
    <property type="term" value="C:chromatin"/>
    <property type="evidence" value="ECO:0007669"/>
    <property type="project" value="TreeGrafter"/>
</dbReference>
<evidence type="ECO:0000256" key="2">
    <source>
        <dbReference type="ARBA" id="ARBA00007306"/>
    </source>
</evidence>
<keyword evidence="3 9" id="KW-0853">WD repeat</keyword>
<dbReference type="PROSITE" id="PS50294">
    <property type="entry name" value="WD_REPEATS_REGION"/>
    <property type="match status" value="3"/>
</dbReference>
<dbReference type="CDD" id="cd00200">
    <property type="entry name" value="WD40"/>
    <property type="match status" value="1"/>
</dbReference>
<dbReference type="GO" id="GO:0005634">
    <property type="term" value="C:nucleus"/>
    <property type="evidence" value="ECO:0007669"/>
    <property type="project" value="UniProtKB-SubCell"/>
</dbReference>
<keyword evidence="4 10" id="KW-0677">Repeat</keyword>
<dbReference type="GO" id="GO:0006355">
    <property type="term" value="P:regulation of DNA-templated transcription"/>
    <property type="evidence" value="ECO:0007669"/>
    <property type="project" value="InterPro"/>
</dbReference>
<feature type="repeat" description="WD" evidence="9">
    <location>
        <begin position="125"/>
        <end position="157"/>
    </location>
</feature>
<dbReference type="PROSITE" id="PS50082">
    <property type="entry name" value="WD_REPEATS_2"/>
    <property type="match status" value="3"/>
</dbReference>
<evidence type="ECO:0000256" key="6">
    <source>
        <dbReference type="ARBA" id="ARBA00023015"/>
    </source>
</evidence>
<dbReference type="GO" id="GO:0031491">
    <property type="term" value="F:nucleosome binding"/>
    <property type="evidence" value="ECO:0007669"/>
    <property type="project" value="TreeGrafter"/>
</dbReference>
<keyword evidence="8 10" id="KW-0539">Nucleus</keyword>
<dbReference type="InterPro" id="IPR015943">
    <property type="entry name" value="WD40/YVTN_repeat-like_dom_sf"/>
</dbReference>
<dbReference type="Gene3D" id="2.130.10.10">
    <property type="entry name" value="YVTN repeat-like/Quinoprotein amine dehydrogenase"/>
    <property type="match status" value="3"/>
</dbReference>
<evidence type="ECO:0000256" key="7">
    <source>
        <dbReference type="ARBA" id="ARBA00023163"/>
    </source>
</evidence>
<dbReference type="PANTHER" id="PTHR13831">
    <property type="entry name" value="MEMBER OF THE HIR1 FAMILY OF WD-REPEAT PROTEINS"/>
    <property type="match status" value="1"/>
</dbReference>
<gene>
    <name evidence="13" type="ORF">CEUTPL_LOCUS10932</name>
</gene>
<dbReference type="Pfam" id="PF07569">
    <property type="entry name" value="Hira"/>
    <property type="match status" value="1"/>
</dbReference>
<accession>A0A9N9MUX4</accession>
<dbReference type="Pfam" id="PF24105">
    <property type="entry name" value="Beta-prop_CAF1B_HIR1"/>
    <property type="match status" value="1"/>
</dbReference>
<dbReference type="OrthoDB" id="1741719at2759"/>
<dbReference type="PRINTS" id="PR00320">
    <property type="entry name" value="GPROTEINBRPT"/>
</dbReference>
<dbReference type="AlphaFoldDB" id="A0A9N9MUX4"/>
<evidence type="ECO:0000256" key="8">
    <source>
        <dbReference type="ARBA" id="ARBA00023242"/>
    </source>
</evidence>